<dbReference type="AlphaFoldDB" id="A0A4Z0P8H4"/>
<evidence type="ECO:0000313" key="1">
    <source>
        <dbReference type="EMBL" id="TGE08265.1"/>
    </source>
</evidence>
<evidence type="ECO:0000313" key="2">
    <source>
        <dbReference type="Proteomes" id="UP000298337"/>
    </source>
</evidence>
<proteinExistence type="predicted"/>
<sequence length="64" mass="7615">MPQHTYTIASHCQEFELRESFRQMIRSFYQDQPDQKIVRIIRKIVSFGAELLISLEIIHTPKPV</sequence>
<comment type="caution">
    <text evidence="1">The sequence shown here is derived from an EMBL/GenBank/DDBJ whole genome shotgun (WGS) entry which is preliminary data.</text>
</comment>
<dbReference type="Proteomes" id="UP000298337">
    <property type="component" value="Unassembled WGS sequence"/>
</dbReference>
<keyword evidence="2" id="KW-1185">Reference proteome</keyword>
<name>A0A4Z0P8H4_9BACT</name>
<reference evidence="1 2" key="1">
    <citation type="submission" date="2019-04" db="EMBL/GenBank/DDBJ databases">
        <authorList>
            <person name="Feng G."/>
            <person name="Zhang J."/>
            <person name="Zhu H."/>
        </authorList>
    </citation>
    <scope>NUCLEOTIDE SEQUENCE [LARGE SCALE GENOMIC DNA]</scope>
    <source>
        <strain evidence="1 2">92R-1</strain>
    </source>
</reference>
<accession>A0A4Z0P8H4</accession>
<gene>
    <name evidence="1" type="ORF">EU556_11120</name>
</gene>
<protein>
    <submittedName>
        <fullName evidence="1">Uncharacterized protein</fullName>
    </submittedName>
</protein>
<dbReference type="EMBL" id="SRLA01000002">
    <property type="protein sequence ID" value="TGE08265.1"/>
    <property type="molecule type" value="Genomic_DNA"/>
</dbReference>
<organism evidence="1 2">
    <name type="scientific">Hymenobacter fodinae</name>
    <dbReference type="NCBI Taxonomy" id="2510796"/>
    <lineage>
        <taxon>Bacteria</taxon>
        <taxon>Pseudomonadati</taxon>
        <taxon>Bacteroidota</taxon>
        <taxon>Cytophagia</taxon>
        <taxon>Cytophagales</taxon>
        <taxon>Hymenobacteraceae</taxon>
        <taxon>Hymenobacter</taxon>
    </lineage>
</organism>